<dbReference type="Proteomes" id="UP000239735">
    <property type="component" value="Unassembled WGS sequence"/>
</dbReference>
<accession>A0A2N9MA38</accession>
<organism evidence="2 3">
    <name type="scientific">Candidatus Sulfuritelmatomonas gaucii</name>
    <dbReference type="NCBI Taxonomy" id="2043161"/>
    <lineage>
        <taxon>Bacteria</taxon>
        <taxon>Pseudomonadati</taxon>
        <taxon>Acidobacteriota</taxon>
        <taxon>Terriglobia</taxon>
        <taxon>Terriglobales</taxon>
        <taxon>Acidobacteriaceae</taxon>
        <taxon>Candidatus Sulfuritelmatomonas</taxon>
    </lineage>
</organism>
<dbReference type="InterPro" id="IPR029063">
    <property type="entry name" value="SAM-dependent_MTases_sf"/>
</dbReference>
<reference evidence="3" key="1">
    <citation type="submission" date="2018-02" db="EMBL/GenBank/DDBJ databases">
        <authorList>
            <person name="Hausmann B."/>
        </authorList>
    </citation>
    <scope>NUCLEOTIDE SEQUENCE [LARGE SCALE GENOMIC DNA]</scope>
    <source>
        <strain evidence="3">Peat soil MAG SbA5</strain>
    </source>
</reference>
<dbReference type="SUPFAM" id="SSF53335">
    <property type="entry name" value="S-adenosyl-L-methionine-dependent methyltransferases"/>
    <property type="match status" value="1"/>
</dbReference>
<feature type="domain" description="Methyltransferase FkbM" evidence="1">
    <location>
        <begin position="51"/>
        <end position="208"/>
    </location>
</feature>
<dbReference type="InterPro" id="IPR006342">
    <property type="entry name" value="FkbM_mtfrase"/>
</dbReference>
<dbReference type="EMBL" id="OKRB01000160">
    <property type="protein sequence ID" value="SPE32313.1"/>
    <property type="molecule type" value="Genomic_DNA"/>
</dbReference>
<name>A0A2N9MA38_9BACT</name>
<proteinExistence type="predicted"/>
<dbReference type="PANTHER" id="PTHR34203:SF15">
    <property type="entry name" value="SLL1173 PROTEIN"/>
    <property type="match status" value="1"/>
</dbReference>
<protein>
    <recommendedName>
        <fullName evidence="1">Methyltransferase FkbM domain-containing protein</fullName>
    </recommendedName>
</protein>
<dbReference type="Gene3D" id="3.40.50.150">
    <property type="entry name" value="Vaccinia Virus protein VP39"/>
    <property type="match status" value="1"/>
</dbReference>
<evidence type="ECO:0000259" key="1">
    <source>
        <dbReference type="Pfam" id="PF05050"/>
    </source>
</evidence>
<evidence type="ECO:0000313" key="3">
    <source>
        <dbReference type="Proteomes" id="UP000239735"/>
    </source>
</evidence>
<evidence type="ECO:0000313" key="2">
    <source>
        <dbReference type="EMBL" id="SPE32313.1"/>
    </source>
</evidence>
<gene>
    <name evidence="2" type="ORF">SBA5_970038</name>
</gene>
<sequence length="244" mass="26996">MFIKTRHGAALSVDYGNFDLYAHIYNSDGCWDANVMTCCERVLRPGDVFYDVGSSAGVFALDFAKSIPGLTVFAFEPQPSLAKHIRLSIDANQFDRVKLLEILLGDKVGEGSLFLTSHSIHASTIPRERRYRELRLPLRTLDDLAAAGEVAPPDFIKIDVEGSELNVFKGAETMLQAHQPSIVFEADENMRRMGYATGDLLDLLTKAGPYTFFLIDAVGALTPLRKPYPFGNFLALSPRHAGRI</sequence>
<dbReference type="AlphaFoldDB" id="A0A2N9MA38"/>
<dbReference type="InterPro" id="IPR052514">
    <property type="entry name" value="SAM-dependent_MTase"/>
</dbReference>
<dbReference type="PANTHER" id="PTHR34203">
    <property type="entry name" value="METHYLTRANSFERASE, FKBM FAMILY PROTEIN"/>
    <property type="match status" value="1"/>
</dbReference>
<dbReference type="NCBIfam" id="TIGR01444">
    <property type="entry name" value="fkbM_fam"/>
    <property type="match status" value="1"/>
</dbReference>
<dbReference type="Pfam" id="PF05050">
    <property type="entry name" value="Methyltransf_21"/>
    <property type="match status" value="1"/>
</dbReference>